<evidence type="ECO:0000256" key="1">
    <source>
        <dbReference type="SAM" id="MobiDB-lite"/>
    </source>
</evidence>
<feature type="region of interest" description="Disordered" evidence="1">
    <location>
        <begin position="141"/>
        <end position="161"/>
    </location>
</feature>
<dbReference type="PANTHER" id="PTHR37833">
    <property type="entry name" value="LIPOPROTEIN-RELATED"/>
    <property type="match status" value="1"/>
</dbReference>
<dbReference type="OrthoDB" id="826619at2"/>
<keyword evidence="4" id="KW-1185">Reference proteome</keyword>
<dbReference type="AlphaFoldDB" id="A0A5C7FHL9"/>
<dbReference type="RefSeq" id="WP_147929542.1">
    <property type="nucleotide sequence ID" value="NZ_VOXD01000005.1"/>
</dbReference>
<dbReference type="Gene3D" id="2.60.40.10">
    <property type="entry name" value="Immunoglobulins"/>
    <property type="match status" value="1"/>
</dbReference>
<evidence type="ECO:0000256" key="2">
    <source>
        <dbReference type="SAM" id="SignalP"/>
    </source>
</evidence>
<protein>
    <submittedName>
        <fullName evidence="3">DUF1573 domain-containing protein</fullName>
    </submittedName>
</protein>
<name>A0A5C7FHL9_9BACT</name>
<dbReference type="Proteomes" id="UP000321907">
    <property type="component" value="Unassembled WGS sequence"/>
</dbReference>
<keyword evidence="2" id="KW-0732">Signal</keyword>
<dbReference type="InterPro" id="IPR013783">
    <property type="entry name" value="Ig-like_fold"/>
</dbReference>
<proteinExistence type="predicted"/>
<dbReference type="InterPro" id="IPR011467">
    <property type="entry name" value="DUF1573"/>
</dbReference>
<organism evidence="3 4">
    <name type="scientific">Neolewinella aurantiaca</name>
    <dbReference type="NCBI Taxonomy" id="2602767"/>
    <lineage>
        <taxon>Bacteria</taxon>
        <taxon>Pseudomonadati</taxon>
        <taxon>Bacteroidota</taxon>
        <taxon>Saprospiria</taxon>
        <taxon>Saprospirales</taxon>
        <taxon>Lewinellaceae</taxon>
        <taxon>Neolewinella</taxon>
    </lineage>
</organism>
<feature type="signal peptide" evidence="2">
    <location>
        <begin position="1"/>
        <end position="20"/>
    </location>
</feature>
<gene>
    <name evidence="3" type="ORF">FUA23_04540</name>
</gene>
<feature type="chain" id="PRO_5023124425" evidence="2">
    <location>
        <begin position="21"/>
        <end position="161"/>
    </location>
</feature>
<dbReference type="Pfam" id="PF07610">
    <property type="entry name" value="DUF1573"/>
    <property type="match status" value="1"/>
</dbReference>
<dbReference type="EMBL" id="VOXD01000005">
    <property type="protein sequence ID" value="TXF90714.1"/>
    <property type="molecule type" value="Genomic_DNA"/>
</dbReference>
<evidence type="ECO:0000313" key="3">
    <source>
        <dbReference type="EMBL" id="TXF90714.1"/>
    </source>
</evidence>
<reference evidence="3 4" key="1">
    <citation type="submission" date="2019-08" db="EMBL/GenBank/DDBJ databases">
        <title>Lewinella sp. strain SSH13 Genome sequencing and assembly.</title>
        <authorList>
            <person name="Kim I."/>
        </authorList>
    </citation>
    <scope>NUCLEOTIDE SEQUENCE [LARGE SCALE GENOMIC DNA]</scope>
    <source>
        <strain evidence="3 4">SSH13</strain>
    </source>
</reference>
<evidence type="ECO:0000313" key="4">
    <source>
        <dbReference type="Proteomes" id="UP000321907"/>
    </source>
</evidence>
<comment type="caution">
    <text evidence="3">The sequence shown here is derived from an EMBL/GenBank/DDBJ whole genome shotgun (WGS) entry which is preliminary data.</text>
</comment>
<accession>A0A5C7FHL9</accession>
<dbReference type="PANTHER" id="PTHR37833:SF1">
    <property type="entry name" value="SIGNAL PEPTIDE PROTEIN"/>
    <property type="match status" value="1"/>
</dbReference>
<sequence>MKRILLLLVLACGFTVAMQAQESAAPATETVDQTVADGPQMTFETLEIDYGTIEQDSDPFRIFKFKNTGSEALLITNARGSCGCTVPSYSKAPIEAGAESEVKVRYDTHRLGQFRKRVTLTTNVGEDPIILTIKGKVEPKPAEPAAVPASEQGIFNNGGGK</sequence>